<dbReference type="Gene3D" id="1.10.1240.10">
    <property type="entry name" value="Methionine synthase domain"/>
    <property type="match status" value="1"/>
</dbReference>
<feature type="binding site" evidence="19">
    <location>
        <position position="204"/>
    </location>
    <ligand>
        <name>Zn(2+)</name>
        <dbReference type="ChEBI" id="CHEBI:29105"/>
    </ligand>
</feature>
<evidence type="ECO:0000313" key="24">
    <source>
        <dbReference type="EMBL" id="MBB5185523.1"/>
    </source>
</evidence>
<keyword evidence="15" id="KW-0486">Methionine biosynthesis</keyword>
<evidence type="ECO:0000256" key="3">
    <source>
        <dbReference type="ARBA" id="ARBA00001956"/>
    </source>
</evidence>
<comment type="function">
    <text evidence="17">Catalyzes the transfer of a methyl group from methyl-cobalamin to homocysteine, yielding enzyme-bound cob(I)alamin and methionine. Subsequently, remethylates the cofactor using methyltetrahydrofolate.</text>
</comment>
<evidence type="ECO:0000256" key="6">
    <source>
        <dbReference type="ARBA" id="ARBA00012032"/>
    </source>
</evidence>
<dbReference type="Pfam" id="PF02310">
    <property type="entry name" value="B12-binding"/>
    <property type="match status" value="1"/>
</dbReference>
<evidence type="ECO:0000256" key="11">
    <source>
        <dbReference type="ARBA" id="ARBA00022679"/>
    </source>
</evidence>
<evidence type="ECO:0000259" key="23">
    <source>
        <dbReference type="PROSITE" id="PS51337"/>
    </source>
</evidence>
<dbReference type="Pfam" id="PF00809">
    <property type="entry name" value="Pterin_bind"/>
    <property type="match status" value="1"/>
</dbReference>
<keyword evidence="8 19" id="KW-0489">Methyltransferase</keyword>
<evidence type="ECO:0000256" key="7">
    <source>
        <dbReference type="ARBA" id="ARBA00013998"/>
    </source>
</evidence>
<dbReference type="Gene3D" id="3.20.20.330">
    <property type="entry name" value="Homocysteine-binding-like domain"/>
    <property type="match status" value="1"/>
</dbReference>
<keyword evidence="9" id="KW-0028">Amino-acid biosynthesis</keyword>
<dbReference type="InterPro" id="IPR036594">
    <property type="entry name" value="Meth_synthase_dom"/>
</dbReference>
<dbReference type="EC" id="2.1.1.13" evidence="6"/>
<accession>A0A7W8D3Z9</accession>
<keyword evidence="10" id="KW-0846">Cobalamin</keyword>
<feature type="domain" description="Pterin-binding" evidence="21">
    <location>
        <begin position="313"/>
        <end position="560"/>
    </location>
</feature>
<evidence type="ECO:0000256" key="5">
    <source>
        <dbReference type="ARBA" id="ARBA00010398"/>
    </source>
</evidence>
<keyword evidence="12" id="KW-0949">S-adenosyl-L-methionine</keyword>
<dbReference type="SMART" id="SM01018">
    <property type="entry name" value="B12-binding_2"/>
    <property type="match status" value="1"/>
</dbReference>
<sequence>MKTLKERINTEWIFFDGALGTMLQKKGLAAGQCPEMWNLDHPEILIEIHKAYLEAGAHIINANTFGANRCKVENVKEVVTAGISLAKQAVQESHRQDAYVALDIGPTGKLLAPMGDLDFEEAVSIFAEMVRAGVKAGADLVLIETMSDSYEAKAALLAAKENCDLPVFITFIFDENHRLLSGGSVQSVIPMCEGLKADAVGINCGLGPAQMLPIVKEIVQISSLPVIVNPNAGLPRQLGNQTVYDLSDDEFAFWMKEIAALGVQGVGGCCGTTPSTIKTMIQTIRNCPFQPIAPKKMTWVTSYSQAVQIGPKPVVIGERINPTGKKRLKEALRNQEYEYILSQALEQEIAGAHILDVNVGLPEIDEPSMMKEMICQIQSVTACPLQIDTGNIEALEQALRIYNGRPMVNSVNGKLESMESVFPLIQKYGAVVVGLCLDEEGIPEQAEQRVEIAKKIYHKAEEYGIPSKDIVIDGLAMTISSSSQAGVVALETIDQISRELNGYTILGVSNISFGLPQREIINSHFLSMALTKGLSCAIINPNSEDMMKSYRSYLALQALDPQCKGYIEAYGSVPTQKFTDSSENMTLKQAIQAGLKGRAEQLTLELLNQKDPLEIVDAELIPALDQVGKEYESGILFLPQLLMSAEAAKLSFSAIKEKMPQDNKVAKGRIVLATVQGDIHDIGKNIVKVLLENYGYDVIDLGKDVAPEQIVSCVKNENISLVGLSALMTTTVVNMEKTIRLLHEQAPHVKIMVGGAVLNPEYAKMIHADHYAPDAMGSVRYADQVFLKGQGE</sequence>
<gene>
    <name evidence="24" type="ORF">HNQ43_001587</name>
</gene>
<evidence type="ECO:0000256" key="9">
    <source>
        <dbReference type="ARBA" id="ARBA00022605"/>
    </source>
</evidence>
<dbReference type="GO" id="GO:0046653">
    <property type="term" value="P:tetrahydrofolate metabolic process"/>
    <property type="evidence" value="ECO:0007669"/>
    <property type="project" value="TreeGrafter"/>
</dbReference>
<dbReference type="GO" id="GO:0050667">
    <property type="term" value="P:homocysteine metabolic process"/>
    <property type="evidence" value="ECO:0007669"/>
    <property type="project" value="TreeGrafter"/>
</dbReference>
<dbReference type="AlphaFoldDB" id="A0A7W8D3Z9"/>
<evidence type="ECO:0000259" key="20">
    <source>
        <dbReference type="PROSITE" id="PS50970"/>
    </source>
</evidence>
<reference evidence="24 25" key="1">
    <citation type="submission" date="2020-08" db="EMBL/GenBank/DDBJ databases">
        <title>Genomic Encyclopedia of Type Strains, Phase IV (KMG-IV): sequencing the most valuable type-strain genomes for metagenomic binning, comparative biology and taxonomic classification.</title>
        <authorList>
            <person name="Goeker M."/>
        </authorList>
    </citation>
    <scope>NUCLEOTIDE SEQUENCE [LARGE SCALE GENOMIC DNA]</scope>
    <source>
        <strain evidence="24 25">DSM 26963</strain>
    </source>
</reference>
<comment type="cofactor">
    <cofactor evidence="3">
        <name>methylcob(III)alamin</name>
        <dbReference type="ChEBI" id="CHEBI:28115"/>
    </cofactor>
</comment>
<feature type="domain" description="B12-binding N-terminal" evidence="23">
    <location>
        <begin position="574"/>
        <end position="667"/>
    </location>
</feature>
<dbReference type="SUPFAM" id="SSF52242">
    <property type="entry name" value="Cobalamin (vitamin B12)-binding domain"/>
    <property type="match status" value="1"/>
</dbReference>
<dbReference type="RefSeq" id="WP_183376561.1">
    <property type="nucleotide sequence ID" value="NZ_JACHHD010000017.1"/>
</dbReference>
<proteinExistence type="inferred from homology"/>
<comment type="similarity">
    <text evidence="5">Belongs to the vitamin-B12 dependent methionine synthase family.</text>
</comment>
<evidence type="ECO:0000256" key="14">
    <source>
        <dbReference type="ARBA" id="ARBA00022833"/>
    </source>
</evidence>
<keyword evidence="16" id="KW-0170">Cobalt</keyword>
<comment type="catalytic activity">
    <reaction evidence="1">
        <text>(6S)-5-methyl-5,6,7,8-tetrahydrofolate + L-homocysteine = (6S)-5,6,7,8-tetrahydrofolate + L-methionine</text>
        <dbReference type="Rhea" id="RHEA:11172"/>
        <dbReference type="ChEBI" id="CHEBI:18608"/>
        <dbReference type="ChEBI" id="CHEBI:57453"/>
        <dbReference type="ChEBI" id="CHEBI:57844"/>
        <dbReference type="ChEBI" id="CHEBI:58199"/>
        <dbReference type="EC" id="2.1.1.13"/>
    </reaction>
</comment>
<evidence type="ECO:0000259" key="21">
    <source>
        <dbReference type="PROSITE" id="PS50972"/>
    </source>
</evidence>
<evidence type="ECO:0000313" key="25">
    <source>
        <dbReference type="Proteomes" id="UP000521313"/>
    </source>
</evidence>
<feature type="domain" description="B12-binding" evidence="22">
    <location>
        <begin position="667"/>
        <end position="792"/>
    </location>
</feature>
<dbReference type="SUPFAM" id="SSF82282">
    <property type="entry name" value="Homocysteine S-methyltransferase"/>
    <property type="match status" value="1"/>
</dbReference>
<dbReference type="PANTHER" id="PTHR45833:SF1">
    <property type="entry name" value="METHIONINE SYNTHASE"/>
    <property type="match status" value="1"/>
</dbReference>
<dbReference type="Pfam" id="PF02607">
    <property type="entry name" value="B12-binding_2"/>
    <property type="match status" value="1"/>
</dbReference>
<dbReference type="InterPro" id="IPR036589">
    <property type="entry name" value="HCY_dom_sf"/>
</dbReference>
<keyword evidence="11 19" id="KW-0808">Transferase</keyword>
<organism evidence="24 25">
    <name type="scientific">Faecalicoccus acidiformans</name>
    <dbReference type="NCBI Taxonomy" id="915173"/>
    <lineage>
        <taxon>Bacteria</taxon>
        <taxon>Bacillati</taxon>
        <taxon>Bacillota</taxon>
        <taxon>Erysipelotrichia</taxon>
        <taxon>Erysipelotrichales</taxon>
        <taxon>Erysipelotrichaceae</taxon>
        <taxon>Faecalicoccus</taxon>
    </lineage>
</organism>
<dbReference type="SUPFAM" id="SSF47644">
    <property type="entry name" value="Methionine synthase domain"/>
    <property type="match status" value="1"/>
</dbReference>
<dbReference type="InterPro" id="IPR000489">
    <property type="entry name" value="Pterin-binding_dom"/>
</dbReference>
<evidence type="ECO:0000256" key="1">
    <source>
        <dbReference type="ARBA" id="ARBA00001700"/>
    </source>
</evidence>
<dbReference type="GO" id="GO:0008705">
    <property type="term" value="F:methionine synthase activity"/>
    <property type="evidence" value="ECO:0007669"/>
    <property type="project" value="UniProtKB-EC"/>
</dbReference>
<dbReference type="GO" id="GO:0005829">
    <property type="term" value="C:cytosol"/>
    <property type="evidence" value="ECO:0007669"/>
    <property type="project" value="TreeGrafter"/>
</dbReference>
<dbReference type="InterPro" id="IPR003726">
    <property type="entry name" value="HCY_dom"/>
</dbReference>
<dbReference type="CDD" id="cd02070">
    <property type="entry name" value="corrinoid_protein_B12-BD"/>
    <property type="match status" value="1"/>
</dbReference>
<protein>
    <recommendedName>
        <fullName evidence="7">Methionine synthase</fullName>
        <ecNumber evidence="6">2.1.1.13</ecNumber>
    </recommendedName>
    <alternativeName>
        <fullName evidence="18">5-methyltetrahydrofolate--homocysteine methyltransferase</fullName>
    </alternativeName>
</protein>
<evidence type="ECO:0000256" key="10">
    <source>
        <dbReference type="ARBA" id="ARBA00022628"/>
    </source>
</evidence>
<dbReference type="PROSITE" id="PS51337">
    <property type="entry name" value="B12_BINDING_NTER"/>
    <property type="match status" value="1"/>
</dbReference>
<evidence type="ECO:0000256" key="15">
    <source>
        <dbReference type="ARBA" id="ARBA00023167"/>
    </source>
</evidence>
<keyword evidence="13 19" id="KW-0479">Metal-binding</keyword>
<evidence type="ECO:0000256" key="8">
    <source>
        <dbReference type="ARBA" id="ARBA00022603"/>
    </source>
</evidence>
<dbReference type="InterPro" id="IPR003759">
    <property type="entry name" value="Cbl-bd_cap"/>
</dbReference>
<evidence type="ECO:0000259" key="22">
    <source>
        <dbReference type="PROSITE" id="PS51332"/>
    </source>
</evidence>
<evidence type="ECO:0000256" key="18">
    <source>
        <dbReference type="ARBA" id="ARBA00031040"/>
    </source>
</evidence>
<evidence type="ECO:0000256" key="16">
    <source>
        <dbReference type="ARBA" id="ARBA00023285"/>
    </source>
</evidence>
<dbReference type="Gene3D" id="3.40.50.280">
    <property type="entry name" value="Cobalamin-binding domain"/>
    <property type="match status" value="1"/>
</dbReference>
<evidence type="ECO:0000256" key="12">
    <source>
        <dbReference type="ARBA" id="ARBA00022691"/>
    </source>
</evidence>
<dbReference type="InterPro" id="IPR006158">
    <property type="entry name" value="Cobalamin-bd"/>
</dbReference>
<dbReference type="PROSITE" id="PS51332">
    <property type="entry name" value="B12_BINDING"/>
    <property type="match status" value="1"/>
</dbReference>
<comment type="cofactor">
    <cofactor evidence="2 19">
        <name>Zn(2+)</name>
        <dbReference type="ChEBI" id="CHEBI:29105"/>
    </cofactor>
</comment>
<dbReference type="GO" id="GO:0032259">
    <property type="term" value="P:methylation"/>
    <property type="evidence" value="ECO:0007669"/>
    <property type="project" value="UniProtKB-KW"/>
</dbReference>
<dbReference type="PROSITE" id="PS50970">
    <property type="entry name" value="HCY"/>
    <property type="match status" value="1"/>
</dbReference>
<dbReference type="Gene3D" id="3.20.20.20">
    <property type="entry name" value="Dihydropteroate synthase-like"/>
    <property type="match status" value="1"/>
</dbReference>
<feature type="domain" description="Hcy-binding" evidence="20">
    <location>
        <begin position="1"/>
        <end position="284"/>
    </location>
</feature>
<keyword evidence="14 19" id="KW-0862">Zinc</keyword>
<evidence type="ECO:0000256" key="4">
    <source>
        <dbReference type="ARBA" id="ARBA00005178"/>
    </source>
</evidence>
<dbReference type="NCBIfam" id="NF005719">
    <property type="entry name" value="PRK07535.1"/>
    <property type="match status" value="1"/>
</dbReference>
<dbReference type="GO" id="GO:0046872">
    <property type="term" value="F:metal ion binding"/>
    <property type="evidence" value="ECO:0007669"/>
    <property type="project" value="UniProtKB-KW"/>
</dbReference>
<evidence type="ECO:0000256" key="17">
    <source>
        <dbReference type="ARBA" id="ARBA00025552"/>
    </source>
</evidence>
<dbReference type="GO" id="GO:0031419">
    <property type="term" value="F:cobalamin binding"/>
    <property type="evidence" value="ECO:0007669"/>
    <property type="project" value="UniProtKB-KW"/>
</dbReference>
<comment type="pathway">
    <text evidence="4">Amino-acid biosynthesis; L-methionine biosynthesis via de novo pathway; L-methionine from L-homocysteine (MetH route): step 1/1.</text>
</comment>
<dbReference type="InterPro" id="IPR011005">
    <property type="entry name" value="Dihydropteroate_synth-like_sf"/>
</dbReference>
<feature type="binding site" evidence="19">
    <location>
        <position position="270"/>
    </location>
    <ligand>
        <name>Zn(2+)</name>
        <dbReference type="ChEBI" id="CHEBI:29105"/>
    </ligand>
</feature>
<evidence type="ECO:0000256" key="2">
    <source>
        <dbReference type="ARBA" id="ARBA00001947"/>
    </source>
</evidence>
<dbReference type="UniPathway" id="UPA00051">
    <property type="reaction ID" value="UER00081"/>
</dbReference>
<dbReference type="Proteomes" id="UP000521313">
    <property type="component" value="Unassembled WGS sequence"/>
</dbReference>
<comment type="caution">
    <text evidence="24">The sequence shown here is derived from an EMBL/GenBank/DDBJ whole genome shotgun (WGS) entry which is preliminary data.</text>
</comment>
<evidence type="ECO:0000256" key="13">
    <source>
        <dbReference type="ARBA" id="ARBA00022723"/>
    </source>
</evidence>
<dbReference type="PROSITE" id="PS50972">
    <property type="entry name" value="PTERIN_BINDING"/>
    <property type="match status" value="1"/>
</dbReference>
<dbReference type="PANTHER" id="PTHR45833">
    <property type="entry name" value="METHIONINE SYNTHASE"/>
    <property type="match status" value="1"/>
</dbReference>
<dbReference type="SUPFAM" id="SSF51717">
    <property type="entry name" value="Dihydropteroate synthetase-like"/>
    <property type="match status" value="1"/>
</dbReference>
<evidence type="ECO:0000256" key="19">
    <source>
        <dbReference type="PROSITE-ProRule" id="PRU00333"/>
    </source>
</evidence>
<feature type="binding site" evidence="19">
    <location>
        <position position="269"/>
    </location>
    <ligand>
        <name>Zn(2+)</name>
        <dbReference type="ChEBI" id="CHEBI:29105"/>
    </ligand>
</feature>
<dbReference type="EMBL" id="JACHHD010000017">
    <property type="protein sequence ID" value="MBB5185523.1"/>
    <property type="molecule type" value="Genomic_DNA"/>
</dbReference>
<name>A0A7W8D3Z9_9FIRM</name>
<dbReference type="InterPro" id="IPR036724">
    <property type="entry name" value="Cobalamin-bd_sf"/>
</dbReference>
<dbReference type="InterPro" id="IPR017215">
    <property type="entry name" value="MetH_bac"/>
</dbReference>
<dbReference type="InterPro" id="IPR050554">
    <property type="entry name" value="Met_Synthase/Corrinoid"/>
</dbReference>
<dbReference type="PIRSF" id="PIRSF037472">
    <property type="entry name" value="DHPS_mtfrase"/>
    <property type="match status" value="1"/>
</dbReference>
<dbReference type="Pfam" id="PF02574">
    <property type="entry name" value="S-methyl_trans"/>
    <property type="match status" value="1"/>
</dbReference>